<dbReference type="SUPFAM" id="SSF89009">
    <property type="entry name" value="GAT-like domain"/>
    <property type="match status" value="1"/>
</dbReference>
<evidence type="ECO:0000256" key="1">
    <source>
        <dbReference type="ARBA" id="ARBA00022448"/>
    </source>
</evidence>
<dbReference type="Gene3D" id="1.20.58.160">
    <property type="match status" value="1"/>
</dbReference>
<reference evidence="5 6" key="1">
    <citation type="submission" date="2015-12" db="EMBL/GenBank/DDBJ databases">
        <title>The genome of Folsomia candida.</title>
        <authorList>
            <person name="Faddeeva A."/>
            <person name="Derks M.F."/>
            <person name="Anvar Y."/>
            <person name="Smit S."/>
            <person name="Van Straalen N."/>
            <person name="Roelofs D."/>
        </authorList>
    </citation>
    <scope>NUCLEOTIDE SEQUENCE [LARGE SCALE GENOMIC DNA]</scope>
    <source>
        <strain evidence="5 6">VU population</strain>
        <tissue evidence="5">Whole body</tissue>
    </source>
</reference>
<gene>
    <name evidence="5" type="ORF">Fcan01_09704</name>
</gene>
<keyword evidence="1" id="KW-0813">Transport</keyword>
<dbReference type="SUPFAM" id="SSF48464">
    <property type="entry name" value="ENTH/VHS domain"/>
    <property type="match status" value="1"/>
</dbReference>
<dbReference type="PROSITE" id="PS50909">
    <property type="entry name" value="GAT"/>
    <property type="match status" value="1"/>
</dbReference>
<dbReference type="Pfam" id="PF03127">
    <property type="entry name" value="GAT"/>
    <property type="match status" value="1"/>
</dbReference>
<dbReference type="AlphaFoldDB" id="A0A226EDS5"/>
<dbReference type="SMART" id="SM00288">
    <property type="entry name" value="VHS"/>
    <property type="match status" value="1"/>
</dbReference>
<dbReference type="Proteomes" id="UP000198287">
    <property type="component" value="Unassembled WGS sequence"/>
</dbReference>
<evidence type="ECO:0000256" key="2">
    <source>
        <dbReference type="ARBA" id="ARBA00022927"/>
    </source>
</evidence>
<dbReference type="GO" id="GO:0015031">
    <property type="term" value="P:protein transport"/>
    <property type="evidence" value="ECO:0007669"/>
    <property type="project" value="UniProtKB-KW"/>
</dbReference>
<dbReference type="InterPro" id="IPR008942">
    <property type="entry name" value="ENTH_VHS"/>
</dbReference>
<proteinExistence type="predicted"/>
<feature type="domain" description="VHS" evidence="3">
    <location>
        <begin position="10"/>
        <end position="119"/>
    </location>
</feature>
<feature type="domain" description="GAT" evidence="4">
    <location>
        <begin position="172"/>
        <end position="257"/>
    </location>
</feature>
<dbReference type="OrthoDB" id="2018246at2759"/>
<accession>A0A226EDS5</accession>
<protein>
    <submittedName>
        <fullName evidence="5">Target of Myb protein 1</fullName>
    </submittedName>
</protein>
<dbReference type="InterPro" id="IPR004152">
    <property type="entry name" value="GAT_dom"/>
</dbReference>
<evidence type="ECO:0000259" key="3">
    <source>
        <dbReference type="PROSITE" id="PS50179"/>
    </source>
</evidence>
<sequence length="343" mass="38867">MIDAATTPSTATHVTTTPNYPQILPICDLLNSSPSSPTLHTHYIKAVKKKLSTKSTPTINLTLDLIEITVKNCAEKSELFQKSDKILSLIQSFYDNFKTDHPDVGEVYHDLKDKGVEFPGVDFDGGLVPMVMKPHINNHVPIVLPVDHAEEETPILHPVRFNNIKPIQPTPEQKGKILKDLDIVRMNLQVLNEVVSEDLEGDEEWGESLYSTTLKMQSRLTTLLSQLDDGEDAFLSELLQVNDEMNNAFLRYTRWMKNHQKKKQESTTSLIDFNTESTAVEGAIPKFRRLSDEILKTHTEAEFNEMEAWLECFPAPPVPATPPQSTQLTPSEFDKFLEERLKK</sequence>
<keyword evidence="2" id="KW-0653">Protein transport</keyword>
<evidence type="ECO:0000313" key="6">
    <source>
        <dbReference type="Proteomes" id="UP000198287"/>
    </source>
</evidence>
<dbReference type="GO" id="GO:0005768">
    <property type="term" value="C:endosome"/>
    <property type="evidence" value="ECO:0007669"/>
    <property type="project" value="TreeGrafter"/>
</dbReference>
<dbReference type="PANTHER" id="PTHR13856">
    <property type="entry name" value="VHS DOMAIN CONTAINING PROTEIN FAMILY"/>
    <property type="match status" value="1"/>
</dbReference>
<dbReference type="PANTHER" id="PTHR13856:SF137">
    <property type="entry name" value="GH05942P"/>
    <property type="match status" value="1"/>
</dbReference>
<dbReference type="EMBL" id="LNIX01000004">
    <property type="protein sequence ID" value="OXA55559.1"/>
    <property type="molecule type" value="Genomic_DNA"/>
</dbReference>
<dbReference type="InterPro" id="IPR038425">
    <property type="entry name" value="GAT_sf"/>
</dbReference>
<dbReference type="OMA" id="QPEPAMI"/>
<organism evidence="5 6">
    <name type="scientific">Folsomia candida</name>
    <name type="common">Springtail</name>
    <dbReference type="NCBI Taxonomy" id="158441"/>
    <lineage>
        <taxon>Eukaryota</taxon>
        <taxon>Metazoa</taxon>
        <taxon>Ecdysozoa</taxon>
        <taxon>Arthropoda</taxon>
        <taxon>Hexapoda</taxon>
        <taxon>Collembola</taxon>
        <taxon>Entomobryomorpha</taxon>
        <taxon>Isotomoidea</taxon>
        <taxon>Isotomidae</taxon>
        <taxon>Proisotominae</taxon>
        <taxon>Folsomia</taxon>
    </lineage>
</organism>
<comment type="caution">
    <text evidence="5">The sequence shown here is derived from an EMBL/GenBank/DDBJ whole genome shotgun (WGS) entry which is preliminary data.</text>
</comment>
<name>A0A226EDS5_FOLCA</name>
<dbReference type="GO" id="GO:0030276">
    <property type="term" value="F:clathrin binding"/>
    <property type="evidence" value="ECO:0007669"/>
    <property type="project" value="TreeGrafter"/>
</dbReference>
<dbReference type="GO" id="GO:0016020">
    <property type="term" value="C:membrane"/>
    <property type="evidence" value="ECO:0007669"/>
    <property type="project" value="TreeGrafter"/>
</dbReference>
<dbReference type="Gene3D" id="1.25.40.90">
    <property type="match status" value="2"/>
</dbReference>
<evidence type="ECO:0000313" key="5">
    <source>
        <dbReference type="EMBL" id="OXA55559.1"/>
    </source>
</evidence>
<dbReference type="GO" id="GO:0043130">
    <property type="term" value="F:ubiquitin binding"/>
    <property type="evidence" value="ECO:0007669"/>
    <property type="project" value="InterPro"/>
</dbReference>
<dbReference type="GO" id="GO:0035091">
    <property type="term" value="F:phosphatidylinositol binding"/>
    <property type="evidence" value="ECO:0007669"/>
    <property type="project" value="InterPro"/>
</dbReference>
<dbReference type="PROSITE" id="PS50179">
    <property type="entry name" value="VHS"/>
    <property type="match status" value="1"/>
</dbReference>
<evidence type="ECO:0000259" key="4">
    <source>
        <dbReference type="PROSITE" id="PS50909"/>
    </source>
</evidence>
<dbReference type="GO" id="GO:0007165">
    <property type="term" value="P:signal transduction"/>
    <property type="evidence" value="ECO:0007669"/>
    <property type="project" value="TreeGrafter"/>
</dbReference>
<keyword evidence="6" id="KW-1185">Reference proteome</keyword>
<dbReference type="InterPro" id="IPR002014">
    <property type="entry name" value="VHS_dom"/>
</dbReference>
<dbReference type="STRING" id="158441.A0A226EDS5"/>